<evidence type="ECO:0000256" key="2">
    <source>
        <dbReference type="ARBA" id="ARBA00022448"/>
    </source>
</evidence>
<dbReference type="PANTHER" id="PTHR16166:SF93">
    <property type="entry name" value="INTERMEMBRANE LIPID TRANSFER PROTEIN VPS13"/>
    <property type="match status" value="1"/>
</dbReference>
<dbReference type="Proteomes" id="UP000095192">
    <property type="component" value="Unassembled WGS sequence"/>
</dbReference>
<organism evidence="4 5">
    <name type="scientific">Cyclospora cayetanensis</name>
    <dbReference type="NCBI Taxonomy" id="88456"/>
    <lineage>
        <taxon>Eukaryota</taxon>
        <taxon>Sar</taxon>
        <taxon>Alveolata</taxon>
        <taxon>Apicomplexa</taxon>
        <taxon>Conoidasida</taxon>
        <taxon>Coccidia</taxon>
        <taxon>Eucoccidiorida</taxon>
        <taxon>Eimeriorina</taxon>
        <taxon>Eimeriidae</taxon>
        <taxon>Cyclospora</taxon>
    </lineage>
</organism>
<feature type="domain" description="Chorein N-terminal" evidence="3">
    <location>
        <begin position="1"/>
        <end position="172"/>
    </location>
</feature>
<dbReference type="Pfam" id="PF12624">
    <property type="entry name" value="VPS13_N"/>
    <property type="match status" value="1"/>
</dbReference>
<protein>
    <recommendedName>
        <fullName evidence="3">Chorein N-terminal domain-containing protein</fullName>
    </recommendedName>
</protein>
<dbReference type="InterPro" id="IPR026854">
    <property type="entry name" value="VPS13_N"/>
</dbReference>
<dbReference type="GO" id="GO:0006623">
    <property type="term" value="P:protein targeting to vacuole"/>
    <property type="evidence" value="ECO:0007669"/>
    <property type="project" value="TreeGrafter"/>
</dbReference>
<dbReference type="InterPro" id="IPR026847">
    <property type="entry name" value="VPS13"/>
</dbReference>
<evidence type="ECO:0000313" key="4">
    <source>
        <dbReference type="EMBL" id="OEH75026.1"/>
    </source>
</evidence>
<dbReference type="PANTHER" id="PTHR16166">
    <property type="entry name" value="VACUOLAR PROTEIN SORTING-ASSOCIATED PROTEIN VPS13"/>
    <property type="match status" value="1"/>
</dbReference>
<name>A0A1D3CV16_9EIME</name>
<dbReference type="EMBL" id="JROU02001840">
    <property type="protein sequence ID" value="OEH75026.1"/>
    <property type="molecule type" value="Genomic_DNA"/>
</dbReference>
<evidence type="ECO:0000313" key="5">
    <source>
        <dbReference type="Proteomes" id="UP000095192"/>
    </source>
</evidence>
<dbReference type="InParanoid" id="A0A1D3CV16"/>
<evidence type="ECO:0000256" key="1">
    <source>
        <dbReference type="ARBA" id="ARBA00006545"/>
    </source>
</evidence>
<sequence length="198" mass="22290">MLESVVERLLSRYLAQYVEGISRDKLSVAVWSGNVELEDLHIKPDVSDLLGIPFRVLWGRIQKIKITIPWSRMGSAPVCVEVAGLHVLLEPKPIPHQGDAELIEQLREIKRKQVVACEQQMLDARLRLAEQHQQPVPGASGSSKEGDGGFFFRFMNKILSNLLVDIRDVHVALVDPRGDAMKKRFPSSRMPPSTRHAN</sequence>
<dbReference type="AlphaFoldDB" id="A0A1D3CV16"/>
<accession>A0A1D3CV16</accession>
<dbReference type="VEuPathDB" id="ToxoDB:LOC34620312"/>
<keyword evidence="2" id="KW-0813">Transport</keyword>
<keyword evidence="5" id="KW-1185">Reference proteome</keyword>
<comment type="caution">
    <text evidence="4">The sequence shown here is derived from an EMBL/GenBank/DDBJ whole genome shotgun (WGS) entry which is preliminary data.</text>
</comment>
<dbReference type="VEuPathDB" id="ToxoDB:cyc_00742"/>
<reference evidence="4 5" key="1">
    <citation type="journal article" date="2016" name="BMC Genomics">
        <title>Comparative genomics reveals Cyclospora cayetanensis possesses coccidia-like metabolism and invasion components but unique surface antigens.</title>
        <authorList>
            <person name="Liu S."/>
            <person name="Wang L."/>
            <person name="Zheng H."/>
            <person name="Xu Z."/>
            <person name="Roellig D.M."/>
            <person name="Li N."/>
            <person name="Frace M.A."/>
            <person name="Tang K."/>
            <person name="Arrowood M.J."/>
            <person name="Moss D.M."/>
            <person name="Zhang L."/>
            <person name="Feng Y."/>
            <person name="Xiao L."/>
        </authorList>
    </citation>
    <scope>NUCLEOTIDE SEQUENCE [LARGE SCALE GENOMIC DNA]</scope>
    <source>
        <strain evidence="4 5">CHN_HEN01</strain>
    </source>
</reference>
<evidence type="ECO:0000259" key="3">
    <source>
        <dbReference type="Pfam" id="PF12624"/>
    </source>
</evidence>
<dbReference type="GO" id="GO:0045053">
    <property type="term" value="P:protein retention in Golgi apparatus"/>
    <property type="evidence" value="ECO:0007669"/>
    <property type="project" value="TreeGrafter"/>
</dbReference>
<comment type="similarity">
    <text evidence="1">Belongs to the VPS13 family.</text>
</comment>
<gene>
    <name evidence="4" type="ORF">cyc_00742</name>
</gene>
<proteinExistence type="inferred from homology"/>